<proteinExistence type="predicted"/>
<gene>
    <name evidence="2" type="ORF">CCAP1982_LOCUS11028</name>
</gene>
<feature type="region of interest" description="Disordered" evidence="1">
    <location>
        <begin position="80"/>
        <end position="104"/>
    </location>
</feature>
<reference evidence="2" key="1">
    <citation type="submission" date="2020-11" db="EMBL/GenBank/DDBJ databases">
        <authorList>
            <person name="Whitehead M."/>
        </authorList>
    </citation>
    <scope>NUCLEOTIDE SEQUENCE</scope>
    <source>
        <strain evidence="2">EGII</strain>
    </source>
</reference>
<dbReference type="Proteomes" id="UP000606786">
    <property type="component" value="Unassembled WGS sequence"/>
</dbReference>
<accession>A0A811UTM7</accession>
<evidence type="ECO:0000313" key="3">
    <source>
        <dbReference type="Proteomes" id="UP000606786"/>
    </source>
</evidence>
<organism evidence="2 3">
    <name type="scientific">Ceratitis capitata</name>
    <name type="common">Mediterranean fruit fly</name>
    <name type="synonym">Tephritis capitata</name>
    <dbReference type="NCBI Taxonomy" id="7213"/>
    <lineage>
        <taxon>Eukaryota</taxon>
        <taxon>Metazoa</taxon>
        <taxon>Ecdysozoa</taxon>
        <taxon>Arthropoda</taxon>
        <taxon>Hexapoda</taxon>
        <taxon>Insecta</taxon>
        <taxon>Pterygota</taxon>
        <taxon>Neoptera</taxon>
        <taxon>Endopterygota</taxon>
        <taxon>Diptera</taxon>
        <taxon>Brachycera</taxon>
        <taxon>Muscomorpha</taxon>
        <taxon>Tephritoidea</taxon>
        <taxon>Tephritidae</taxon>
        <taxon>Ceratitis</taxon>
        <taxon>Ceratitis</taxon>
    </lineage>
</organism>
<feature type="compositionally biased region" description="Basic residues" evidence="1">
    <location>
        <begin position="91"/>
        <end position="100"/>
    </location>
</feature>
<evidence type="ECO:0000256" key="1">
    <source>
        <dbReference type="SAM" id="MobiDB-lite"/>
    </source>
</evidence>
<name>A0A811UTM7_CERCA</name>
<dbReference type="EMBL" id="CAJHJT010000034">
    <property type="protein sequence ID" value="CAD7002539.1"/>
    <property type="molecule type" value="Genomic_DNA"/>
</dbReference>
<dbReference type="AlphaFoldDB" id="A0A811UTM7"/>
<keyword evidence="3" id="KW-1185">Reference proteome</keyword>
<evidence type="ECO:0000313" key="2">
    <source>
        <dbReference type="EMBL" id="CAD7002539.1"/>
    </source>
</evidence>
<sequence length="138" mass="15201">MGVTQTERSQSYCREIWRAESQYRILSAQIQRLAAVCLAEAVSTNSTATPKLPRCESSTLIHCLVTGMSALKLATKTHMKPANVGDDHQHCRSRTRQRRKLSTENSVSCCVKGKAAQQAGELVPNDGSRILQRSVTSQ</sequence>
<protein>
    <submittedName>
        <fullName evidence="2">(Mediterranean fruit fly) hypothetical protein</fullName>
    </submittedName>
</protein>
<comment type="caution">
    <text evidence="2">The sequence shown here is derived from an EMBL/GenBank/DDBJ whole genome shotgun (WGS) entry which is preliminary data.</text>
</comment>